<gene>
    <name evidence="2" type="ORF">H9804_05675</name>
</gene>
<feature type="compositionally biased region" description="Polar residues" evidence="1">
    <location>
        <begin position="1"/>
        <end position="13"/>
    </location>
</feature>
<comment type="caution">
    <text evidence="2">The sequence shown here is derived from an EMBL/GenBank/DDBJ whole genome shotgun (WGS) entry which is preliminary data.</text>
</comment>
<reference evidence="2" key="2">
    <citation type="submission" date="2021-04" db="EMBL/GenBank/DDBJ databases">
        <authorList>
            <person name="Gilroy R."/>
        </authorList>
    </citation>
    <scope>NUCLEOTIDE SEQUENCE</scope>
    <source>
        <strain evidence="2">ChiW4-1371</strain>
    </source>
</reference>
<accession>A0A9D2GSX6</accession>
<sequence>MEINNSNTNIQLLSSNNTSKSSSTSSNSYQLEMEKAASQLAAQTNEVSKTEYSEEEIAEFLKDKPYTAFNYNFYKEYAPEKAKKSIINDMQHYYDEIPNPTREKIISYNIHAKNNNMTPEDIKADLDKYTFLKMAEDINNGLKALDSVVKYREDYGIDVTLNVEKSYFDDYFGFNISIMYQDIKADENGNIMILPKNSDKWLTRDEFIEICPDYEVFAARALNRAYGSIRETSLVLDQGEEAYKKYVENFIAGLSDEEIQLLKDNDIFASPEFQVTGIKGLEQFTKDIEDINSASVRTWSGLNDMRQMLLDVAETQKLNFVKSLARSDLKEGDIPGIEPKMYIFNFYANVSAKYAKLIRELGLSDYIKIDISNMDLERGTINGYDFDMDFINEYSECFLNPKYDYNYTKSLPQTNEEYEKILAKYGTTENIEKAYLYALDNNLSLDILSNDYTSAIGVEVIPVRELHDNLNGRDDFMEAVFSKENIESANKETNSTVNIELDLKSRYLSKLSKNNSIDILLDMV</sequence>
<protein>
    <submittedName>
        <fullName evidence="2">Uncharacterized protein</fullName>
    </submittedName>
</protein>
<proteinExistence type="predicted"/>
<dbReference type="Proteomes" id="UP000824176">
    <property type="component" value="Unassembled WGS sequence"/>
</dbReference>
<dbReference type="EMBL" id="DXAQ01000088">
    <property type="protein sequence ID" value="HIZ89413.1"/>
    <property type="molecule type" value="Genomic_DNA"/>
</dbReference>
<feature type="compositionally biased region" description="Low complexity" evidence="1">
    <location>
        <begin position="14"/>
        <end position="28"/>
    </location>
</feature>
<dbReference type="AlphaFoldDB" id="A0A9D2GSX6"/>
<evidence type="ECO:0000313" key="2">
    <source>
        <dbReference type="EMBL" id="HIZ89413.1"/>
    </source>
</evidence>
<evidence type="ECO:0000313" key="3">
    <source>
        <dbReference type="Proteomes" id="UP000824176"/>
    </source>
</evidence>
<feature type="region of interest" description="Disordered" evidence="1">
    <location>
        <begin position="1"/>
        <end position="30"/>
    </location>
</feature>
<evidence type="ECO:0000256" key="1">
    <source>
        <dbReference type="SAM" id="MobiDB-lite"/>
    </source>
</evidence>
<reference evidence="2" key="1">
    <citation type="journal article" date="2021" name="PeerJ">
        <title>Extensive microbial diversity within the chicken gut microbiome revealed by metagenomics and culture.</title>
        <authorList>
            <person name="Gilroy R."/>
            <person name="Ravi A."/>
            <person name="Getino M."/>
            <person name="Pursley I."/>
            <person name="Horton D.L."/>
            <person name="Alikhan N.F."/>
            <person name="Baker D."/>
            <person name="Gharbi K."/>
            <person name="Hall N."/>
            <person name="Watson M."/>
            <person name="Adriaenssens E.M."/>
            <person name="Foster-Nyarko E."/>
            <person name="Jarju S."/>
            <person name="Secka A."/>
            <person name="Antonio M."/>
            <person name="Oren A."/>
            <person name="Chaudhuri R.R."/>
            <person name="La Ragione R."/>
            <person name="Hildebrand F."/>
            <person name="Pallen M.J."/>
        </authorList>
    </citation>
    <scope>NUCLEOTIDE SEQUENCE</scope>
    <source>
        <strain evidence="2">ChiW4-1371</strain>
    </source>
</reference>
<name>A0A9D2GSX6_9BACT</name>
<organism evidence="2 3">
    <name type="scientific">Candidatus Mucispirillum faecigallinarum</name>
    <dbReference type="NCBI Taxonomy" id="2838699"/>
    <lineage>
        <taxon>Bacteria</taxon>
        <taxon>Pseudomonadati</taxon>
        <taxon>Deferribacterota</taxon>
        <taxon>Deferribacteres</taxon>
        <taxon>Deferribacterales</taxon>
        <taxon>Mucispirillaceae</taxon>
        <taxon>Mucispirillum</taxon>
    </lineage>
</organism>